<dbReference type="PANTHER" id="PTHR11715">
    <property type="entry name" value="GLYCINE CLEAVAGE SYSTEM H PROTEIN"/>
    <property type="match status" value="1"/>
</dbReference>
<reference evidence="6 7" key="1">
    <citation type="journal article" date="2020" name="Int. J. Syst. Evol. Microbiol.">
        <title>Sulfuracidifex tepidarius gen. nov., sp. nov. and transfer of Sulfolobus metallicus Huber and Stetter 1992 to the genus Sulfuracidifex as Sulfuracidifex metallicus comb. nov.</title>
        <authorList>
            <person name="Itoh T."/>
            <person name="Miura T."/>
            <person name="Sakai H.D."/>
            <person name="Kato S."/>
            <person name="Ohkuma M."/>
            <person name="Takashina T."/>
        </authorList>
    </citation>
    <scope>NUCLEOTIDE SEQUENCE [LARGE SCALE GENOMIC DNA]</scope>
    <source>
        <strain evidence="6 7">IC-006</strain>
    </source>
</reference>
<dbReference type="PANTHER" id="PTHR11715:SF3">
    <property type="entry name" value="GLYCINE CLEAVAGE SYSTEM H PROTEIN-RELATED"/>
    <property type="match status" value="1"/>
</dbReference>
<protein>
    <recommendedName>
        <fullName evidence="3">Probable glycine cleavage system H protein</fullName>
    </recommendedName>
</protein>
<dbReference type="PROSITE" id="PS00189">
    <property type="entry name" value="LIPOYL"/>
    <property type="match status" value="1"/>
</dbReference>
<evidence type="ECO:0000256" key="2">
    <source>
        <dbReference type="ARBA" id="ARBA00022823"/>
    </source>
</evidence>
<feature type="domain" description="Lipoyl-binding" evidence="5">
    <location>
        <begin position="30"/>
        <end position="112"/>
    </location>
</feature>
<feature type="modified residue" description="N6-lipoyllysine" evidence="3 4">
    <location>
        <position position="71"/>
    </location>
</feature>
<dbReference type="InterPro" id="IPR003016">
    <property type="entry name" value="2-oxoA_DH_lipoyl-BS"/>
</dbReference>
<dbReference type="OrthoDB" id="9810at2157"/>
<dbReference type="GeneID" id="41714843"/>
<dbReference type="RefSeq" id="WP_054845491.1">
    <property type="nucleotide sequence ID" value="NZ_AP018929.1"/>
</dbReference>
<gene>
    <name evidence="3" type="primary">gcvH</name>
    <name evidence="6" type="ORF">IC006_1084</name>
</gene>
<evidence type="ECO:0000256" key="3">
    <source>
        <dbReference type="HAMAP-Rule" id="MF_00272"/>
    </source>
</evidence>
<organism evidence="6 7">
    <name type="scientific">Sulfuracidifex tepidarius</name>
    <dbReference type="NCBI Taxonomy" id="1294262"/>
    <lineage>
        <taxon>Archaea</taxon>
        <taxon>Thermoproteota</taxon>
        <taxon>Thermoprotei</taxon>
        <taxon>Sulfolobales</taxon>
        <taxon>Sulfolobaceae</taxon>
        <taxon>Sulfuracidifex</taxon>
    </lineage>
</organism>
<dbReference type="InterPro" id="IPR000089">
    <property type="entry name" value="Biotin_lipoyl"/>
</dbReference>
<keyword evidence="2 3" id="KW-0450">Lipoyl</keyword>
<dbReference type="GO" id="GO:0005960">
    <property type="term" value="C:glycine cleavage complex"/>
    <property type="evidence" value="ECO:0007669"/>
    <property type="project" value="InterPro"/>
</dbReference>
<dbReference type="NCBIfam" id="TIGR00527">
    <property type="entry name" value="gcvH"/>
    <property type="match status" value="1"/>
</dbReference>
<comment type="cofactor">
    <cofactor evidence="3">
        <name>(R)-lipoate</name>
        <dbReference type="ChEBI" id="CHEBI:83088"/>
    </cofactor>
    <text evidence="3">Binds 1 lipoyl cofactor covalently.</text>
</comment>
<dbReference type="PROSITE" id="PS50968">
    <property type="entry name" value="BIOTINYL_LIPOYL"/>
    <property type="match status" value="1"/>
</dbReference>
<accession>A0A510DUD6</accession>
<dbReference type="GO" id="GO:0009249">
    <property type="term" value="P:protein lipoylation"/>
    <property type="evidence" value="ECO:0007669"/>
    <property type="project" value="TreeGrafter"/>
</dbReference>
<proteinExistence type="inferred from homology"/>
<dbReference type="GO" id="GO:0005737">
    <property type="term" value="C:cytoplasm"/>
    <property type="evidence" value="ECO:0007669"/>
    <property type="project" value="TreeGrafter"/>
</dbReference>
<dbReference type="STRING" id="1294262.GCA_001316085_01028"/>
<dbReference type="Gene3D" id="2.40.50.100">
    <property type="match status" value="1"/>
</dbReference>
<comment type="similarity">
    <text evidence="1 3">Belongs to the GcvH family.</text>
</comment>
<dbReference type="InterPro" id="IPR002930">
    <property type="entry name" value="GCV_H"/>
</dbReference>
<name>A0A510DUD6_9CREN</name>
<dbReference type="InterPro" id="IPR011053">
    <property type="entry name" value="Single_hybrid_motif"/>
</dbReference>
<dbReference type="InterPro" id="IPR033753">
    <property type="entry name" value="GCV_H/Fam206"/>
</dbReference>
<comment type="function">
    <text evidence="3">The glycine cleavage system catalyzes the degradation of glycine. The H protein shuttles the methylamine group of glycine from the P protein to the T protein.</text>
</comment>
<sequence>MAEIKVGKYTVLSDLLYTETDEWVKLEGDVATVGITDYAQKKLRDIVGIELPEVGRDFSAGDPIGVVESVKAAVDIYTPLSGKICQVNEDLTSSPELMNLDPYGKGWIFKLRCKDVNEKVKLMDAEKYVEKIQKGE</sequence>
<evidence type="ECO:0000256" key="1">
    <source>
        <dbReference type="ARBA" id="ARBA00009249"/>
    </source>
</evidence>
<dbReference type="InterPro" id="IPR017453">
    <property type="entry name" value="GCV_H_sub"/>
</dbReference>
<dbReference type="NCBIfam" id="NF002270">
    <property type="entry name" value="PRK01202.1"/>
    <property type="match status" value="1"/>
</dbReference>
<dbReference type="SUPFAM" id="SSF51230">
    <property type="entry name" value="Single hybrid motif"/>
    <property type="match status" value="1"/>
</dbReference>
<dbReference type="Proteomes" id="UP000322983">
    <property type="component" value="Chromosome"/>
</dbReference>
<dbReference type="Pfam" id="PF01597">
    <property type="entry name" value="GCV_H"/>
    <property type="match status" value="1"/>
</dbReference>
<dbReference type="GO" id="GO:0019464">
    <property type="term" value="P:glycine decarboxylation via glycine cleavage system"/>
    <property type="evidence" value="ECO:0007669"/>
    <property type="project" value="UniProtKB-UniRule"/>
</dbReference>
<evidence type="ECO:0000313" key="7">
    <source>
        <dbReference type="Proteomes" id="UP000322983"/>
    </source>
</evidence>
<evidence type="ECO:0000256" key="4">
    <source>
        <dbReference type="PIRSR" id="PIRSR617453-50"/>
    </source>
</evidence>
<dbReference type="HAMAP" id="MF_00272">
    <property type="entry name" value="GcvH"/>
    <property type="match status" value="1"/>
</dbReference>
<dbReference type="KEGG" id="step:IC006_1084"/>
<dbReference type="AlphaFoldDB" id="A0A510DUD6"/>
<comment type="subunit">
    <text evidence="3">The glycine cleavage system is composed of four proteins: P, T, L and H.</text>
</comment>
<dbReference type="CDD" id="cd06848">
    <property type="entry name" value="GCS_H"/>
    <property type="match status" value="1"/>
</dbReference>
<dbReference type="EMBL" id="AP018929">
    <property type="protein sequence ID" value="BBG23789.1"/>
    <property type="molecule type" value="Genomic_DNA"/>
</dbReference>
<keyword evidence="7" id="KW-1185">Reference proteome</keyword>
<evidence type="ECO:0000259" key="5">
    <source>
        <dbReference type="PROSITE" id="PS50968"/>
    </source>
</evidence>
<evidence type="ECO:0000313" key="6">
    <source>
        <dbReference type="EMBL" id="BBG23789.1"/>
    </source>
</evidence>